<dbReference type="EMBL" id="HAHK01000130">
    <property type="protein sequence ID" value="SNX33825.1"/>
    <property type="molecule type" value="Transcribed_RNA"/>
</dbReference>
<proteinExistence type="predicted"/>
<dbReference type="EMBL" id="HAHK01000014">
    <property type="protein sequence ID" value="SNX32804.1"/>
    <property type="molecule type" value="Transcribed_RNA"/>
</dbReference>
<evidence type="ECO:0000313" key="3">
    <source>
        <dbReference type="EMBL" id="SNX34907.1"/>
    </source>
</evidence>
<dbReference type="EMBL" id="HAHL01000236">
    <property type="protein sequence ID" value="SNX34907.1"/>
    <property type="molecule type" value="Transcribed_RNA"/>
</dbReference>
<feature type="signal peptide" evidence="1">
    <location>
        <begin position="1"/>
        <end position="20"/>
    </location>
</feature>
<dbReference type="Gene3D" id="2.10.80.10">
    <property type="entry name" value="Lipase, subunit A"/>
    <property type="match status" value="1"/>
</dbReference>
<sequence>MKTLFLFLCVLLMIRQHSGAKFCTTSKDCSSQECCVQPDRAADYRQCEELGKPGDYCVLNNTPNKDGVYSGTCPCEQATICRHPCKYCFLPNCEVKENV</sequence>
<accession>A0A4Q8K264</accession>
<dbReference type="EMBL" id="HAHL01000254">
    <property type="protein sequence ID" value="SNX35040.1"/>
    <property type="molecule type" value="Transcribed_RNA"/>
</dbReference>
<keyword evidence="1" id="KW-0732">Signal</keyword>
<reference evidence="2" key="1">
    <citation type="submission" date="2017-05" db="EMBL/GenBank/DDBJ databases">
        <authorList>
            <person name="QRISCLOUD D."/>
        </authorList>
    </citation>
    <scope>NUCLEOTIDE SEQUENCE</scope>
</reference>
<evidence type="ECO:0000256" key="1">
    <source>
        <dbReference type="SAM" id="SignalP"/>
    </source>
</evidence>
<feature type="chain" id="PRO_5036120108" evidence="1">
    <location>
        <begin position="21"/>
        <end position="99"/>
    </location>
</feature>
<name>A0A4Q8K264_9ARAC</name>
<protein>
    <submittedName>
        <fullName evidence="2">U44-Liphistoxin-Lsp1a_1</fullName>
    </submittedName>
    <submittedName>
        <fullName evidence="3">U73-Liphistoxin-Lsp1a_1</fullName>
    </submittedName>
</protein>
<reference evidence="2" key="2">
    <citation type="submission" date="2019-05" db="EMBL/GenBank/DDBJ databases">
        <title>Unravelling the molecular evolution of spider venoms.</title>
        <authorList>
            <person name="Pineda S."/>
        </authorList>
    </citation>
    <scope>NUCLEOTIDE SEQUENCE</scope>
</reference>
<evidence type="ECO:0000313" key="2">
    <source>
        <dbReference type="EMBL" id="SNX32804.1"/>
    </source>
</evidence>
<organism evidence="2">
    <name type="scientific">Liphistius sp. SGP-2016</name>
    <dbReference type="NCBI Taxonomy" id="1905180"/>
    <lineage>
        <taxon>Eukaryota</taxon>
        <taxon>Metazoa</taxon>
        <taxon>Ecdysozoa</taxon>
        <taxon>Arthropoda</taxon>
        <taxon>Chelicerata</taxon>
        <taxon>Arachnida</taxon>
        <taxon>Araneae</taxon>
        <taxon>Mesothelae</taxon>
        <taxon>Liphistiidae</taxon>
        <taxon>Liphistius</taxon>
    </lineage>
</organism>
<dbReference type="AlphaFoldDB" id="A0A4Q8K264"/>